<keyword evidence="2" id="KW-1185">Reference proteome</keyword>
<accession>A0A4Q5M2Y8</accession>
<dbReference type="AlphaFoldDB" id="A0A4Q5M2Y8"/>
<organism evidence="1 2">
    <name type="scientific">Emticicia agri</name>
    <dbReference type="NCBI Taxonomy" id="2492393"/>
    <lineage>
        <taxon>Bacteria</taxon>
        <taxon>Pseudomonadati</taxon>
        <taxon>Bacteroidota</taxon>
        <taxon>Cytophagia</taxon>
        <taxon>Cytophagales</taxon>
        <taxon>Leadbetterellaceae</taxon>
        <taxon>Emticicia</taxon>
    </lineage>
</organism>
<reference evidence="1 2" key="1">
    <citation type="submission" date="2019-02" db="EMBL/GenBank/DDBJ databases">
        <title>Bacterial novel species Emticicia sp. 17J42-9 isolated from soil.</title>
        <authorList>
            <person name="Jung H.-Y."/>
        </authorList>
    </citation>
    <scope>NUCLEOTIDE SEQUENCE [LARGE SCALE GENOMIC DNA]</scope>
    <source>
        <strain evidence="1 2">17J42-9</strain>
    </source>
</reference>
<dbReference type="GO" id="GO:0019867">
    <property type="term" value="C:outer membrane"/>
    <property type="evidence" value="ECO:0007669"/>
    <property type="project" value="InterPro"/>
</dbReference>
<protein>
    <recommendedName>
        <fullName evidence="3">LptE family protein</fullName>
    </recommendedName>
</protein>
<dbReference type="InterPro" id="IPR007485">
    <property type="entry name" value="LPS_assembly_LptE"/>
</dbReference>
<dbReference type="Pfam" id="PF04390">
    <property type="entry name" value="LptE"/>
    <property type="match status" value="1"/>
</dbReference>
<evidence type="ECO:0000313" key="2">
    <source>
        <dbReference type="Proteomes" id="UP000293162"/>
    </source>
</evidence>
<dbReference type="GO" id="GO:0043165">
    <property type="term" value="P:Gram-negative-bacterium-type cell outer membrane assembly"/>
    <property type="evidence" value="ECO:0007669"/>
    <property type="project" value="InterPro"/>
</dbReference>
<dbReference type="OrthoDB" id="9790776at2"/>
<evidence type="ECO:0000313" key="1">
    <source>
        <dbReference type="EMBL" id="RYU96409.1"/>
    </source>
</evidence>
<gene>
    <name evidence="1" type="ORF">EWM59_06220</name>
</gene>
<dbReference type="EMBL" id="SEWF01000007">
    <property type="protein sequence ID" value="RYU96409.1"/>
    <property type="molecule type" value="Genomic_DNA"/>
</dbReference>
<proteinExistence type="predicted"/>
<evidence type="ECO:0008006" key="3">
    <source>
        <dbReference type="Google" id="ProtNLM"/>
    </source>
</evidence>
<dbReference type="Proteomes" id="UP000293162">
    <property type="component" value="Unassembled WGS sequence"/>
</dbReference>
<comment type="caution">
    <text evidence="1">The sequence shown here is derived from an EMBL/GenBank/DDBJ whole genome shotgun (WGS) entry which is preliminary data.</text>
</comment>
<name>A0A4Q5M2Y8_9BACT</name>
<sequence>MILKMNNKEINQRFRLFGKRGFILSLLLFYAFLLGSCKIYSFTGTTLSSDLQTITIQNFVMNTAGGPANLTLTFTEKLKEYYQRNTNLKLKPTGGDLFLEGSITGYELTPVAATASDKAALNRLTIRVEVRFVNSKSEDDSFEKEFSFYQDFPQEQTLAQVEGSLVPKILDQLVLNIFNDTAAQW</sequence>